<dbReference type="InterPro" id="IPR039643">
    <property type="entry name" value="DhaM"/>
</dbReference>
<dbReference type="GO" id="GO:0047324">
    <property type="term" value="F:phosphoenolpyruvate-glycerone phosphotransferase activity"/>
    <property type="evidence" value="ECO:0007669"/>
    <property type="project" value="UniProtKB-EC"/>
</dbReference>
<dbReference type="Pfam" id="PF03610">
    <property type="entry name" value="EIIA-man"/>
    <property type="match status" value="1"/>
</dbReference>
<dbReference type="PROSITE" id="PS51096">
    <property type="entry name" value="PTS_EIIA_TYPE_4"/>
    <property type="match status" value="1"/>
</dbReference>
<accession>A0A8E2I893</accession>
<dbReference type="NCBIfam" id="TIGR02364">
    <property type="entry name" value="dha_pts"/>
    <property type="match status" value="1"/>
</dbReference>
<dbReference type="Gene3D" id="3.40.50.510">
    <property type="entry name" value="Phosphotransferase system, mannose-type IIA component"/>
    <property type="match status" value="1"/>
</dbReference>
<dbReference type="InterPro" id="IPR036662">
    <property type="entry name" value="PTS_EIIA_man-typ_sf"/>
</dbReference>
<evidence type="ECO:0000256" key="1">
    <source>
        <dbReference type="ARBA" id="ARBA00001113"/>
    </source>
</evidence>
<protein>
    <recommendedName>
        <fullName evidence="3">phosphoenolpyruvate--glycerone phosphotransferase</fullName>
        <ecNumber evidence="3">2.7.1.121</ecNumber>
    </recommendedName>
</protein>
<feature type="domain" description="PTS EIIA type-4" evidence="6">
    <location>
        <begin position="3"/>
        <end position="124"/>
    </location>
</feature>
<dbReference type="Proteomes" id="UP000189761">
    <property type="component" value="Unassembled WGS sequence"/>
</dbReference>
<name>A0A8E2I893_9BACI</name>
<dbReference type="InterPro" id="IPR004701">
    <property type="entry name" value="PTS_EIIA_man-typ"/>
</dbReference>
<dbReference type="InterPro" id="IPR012844">
    <property type="entry name" value="DhaM_N"/>
</dbReference>
<dbReference type="AlphaFoldDB" id="A0A8E2I893"/>
<dbReference type="GO" id="GO:0019563">
    <property type="term" value="P:glycerol catabolic process"/>
    <property type="evidence" value="ECO:0007669"/>
    <property type="project" value="InterPro"/>
</dbReference>
<dbReference type="EMBL" id="MTLA01000099">
    <property type="protein sequence ID" value="OOP68591.1"/>
    <property type="molecule type" value="Genomic_DNA"/>
</dbReference>
<proteinExistence type="predicted"/>
<keyword evidence="8" id="KW-1185">Reference proteome</keyword>
<comment type="catalytic activity">
    <reaction evidence="1">
        <text>dihydroxyacetone + phosphoenolpyruvate = dihydroxyacetone phosphate + pyruvate</text>
        <dbReference type="Rhea" id="RHEA:18381"/>
        <dbReference type="ChEBI" id="CHEBI:15361"/>
        <dbReference type="ChEBI" id="CHEBI:16016"/>
        <dbReference type="ChEBI" id="CHEBI:57642"/>
        <dbReference type="ChEBI" id="CHEBI:58702"/>
        <dbReference type="EC" id="2.7.1.121"/>
    </reaction>
</comment>
<keyword evidence="4" id="KW-0808">Transferase</keyword>
<evidence type="ECO:0000256" key="3">
    <source>
        <dbReference type="ARBA" id="ARBA00012095"/>
    </source>
</evidence>
<dbReference type="GO" id="GO:0016020">
    <property type="term" value="C:membrane"/>
    <property type="evidence" value="ECO:0007669"/>
    <property type="project" value="InterPro"/>
</dbReference>
<evidence type="ECO:0000256" key="5">
    <source>
        <dbReference type="ARBA" id="ARBA00046577"/>
    </source>
</evidence>
<evidence type="ECO:0000256" key="4">
    <source>
        <dbReference type="ARBA" id="ARBA00022679"/>
    </source>
</evidence>
<gene>
    <name evidence="7" type="ORF">BWZ43_09635</name>
</gene>
<evidence type="ECO:0000256" key="2">
    <source>
        <dbReference type="ARBA" id="ARBA00002788"/>
    </source>
</evidence>
<comment type="caution">
    <text evidence="7">The sequence shown here is derived from an EMBL/GenBank/DDBJ whole genome shotgun (WGS) entry which is preliminary data.</text>
</comment>
<evidence type="ECO:0000313" key="8">
    <source>
        <dbReference type="Proteomes" id="UP000189761"/>
    </source>
</evidence>
<comment type="function">
    <text evidence="2">Component of the dihydroxyacetone kinase complex, which is responsible for the phosphoenolpyruvate (PEP)-dependent phosphorylation of dihydroxyacetone. DhaM serves as the phosphoryl donor. Is phosphorylated by phosphoenolpyruvate in an EI- and HPr-dependent reaction, and a phosphorelay system on histidine residues finally leads to phosphoryl transfer to DhaL and dihydroxyacetone.</text>
</comment>
<dbReference type="PANTHER" id="PTHR38594">
    <property type="entry name" value="PEP-DEPENDENT DIHYDROXYACETONE KINASE, PHOSPHORYL DONOR SUBUNIT DHAM"/>
    <property type="match status" value="1"/>
</dbReference>
<dbReference type="GO" id="GO:0009401">
    <property type="term" value="P:phosphoenolpyruvate-dependent sugar phosphotransferase system"/>
    <property type="evidence" value="ECO:0007669"/>
    <property type="project" value="InterPro"/>
</dbReference>
<organism evidence="7 8">
    <name type="scientific">Heyndrickxia oleronia</name>
    <dbReference type="NCBI Taxonomy" id="38875"/>
    <lineage>
        <taxon>Bacteria</taxon>
        <taxon>Bacillati</taxon>
        <taxon>Bacillota</taxon>
        <taxon>Bacilli</taxon>
        <taxon>Bacillales</taxon>
        <taxon>Bacillaceae</taxon>
        <taxon>Heyndrickxia</taxon>
    </lineage>
</organism>
<comment type="subunit">
    <text evidence="5">Homodimer. The dihydroxyacetone kinase complex is composed of a homodimer of DhaM, a homodimer of DhaK and the subunit DhaL.</text>
</comment>
<evidence type="ECO:0000313" key="7">
    <source>
        <dbReference type="EMBL" id="OOP68591.1"/>
    </source>
</evidence>
<reference evidence="7 8" key="1">
    <citation type="submission" date="2017-01" db="EMBL/GenBank/DDBJ databases">
        <title>Draft genome sequence of Bacillus oleronius.</title>
        <authorList>
            <person name="Allam M."/>
        </authorList>
    </citation>
    <scope>NUCLEOTIDE SEQUENCE [LARGE SCALE GENOMIC DNA]</scope>
    <source>
        <strain evidence="7 8">DSM 9356</strain>
    </source>
</reference>
<evidence type="ECO:0000259" key="6">
    <source>
        <dbReference type="PROSITE" id="PS51096"/>
    </source>
</evidence>
<dbReference type="PANTHER" id="PTHR38594:SF1">
    <property type="entry name" value="PEP-DEPENDENT DIHYDROXYACETONE KINASE, PHOSPHORYL DONOR SUBUNIT DHAM"/>
    <property type="match status" value="1"/>
</dbReference>
<sequence length="124" mass="13279">METVGIVLISHSIKVIEGIKEIISQVVDNVSIQLAGGTDHQMIGTSVEKILSAIERAHSSKGIILLYDLGSALMNAELAIEISQYENIKIAADIPLVEGAYIAAVEAGMGKEIDQILESLEKCF</sequence>
<dbReference type="EC" id="2.7.1.121" evidence="3"/>
<dbReference type="SUPFAM" id="SSF53062">
    <property type="entry name" value="PTS system fructose IIA component-like"/>
    <property type="match status" value="1"/>
</dbReference>